<dbReference type="SUPFAM" id="SSF53335">
    <property type="entry name" value="S-adenosyl-L-methionine-dependent methyltransferases"/>
    <property type="match status" value="1"/>
</dbReference>
<proteinExistence type="predicted"/>
<dbReference type="PANTHER" id="PTHR43861">
    <property type="entry name" value="TRANS-ACONITATE 2-METHYLTRANSFERASE-RELATED"/>
    <property type="match status" value="1"/>
</dbReference>
<dbReference type="GO" id="GO:0032259">
    <property type="term" value="P:methylation"/>
    <property type="evidence" value="ECO:0007669"/>
    <property type="project" value="UniProtKB-KW"/>
</dbReference>
<dbReference type="EMBL" id="PEDF01000212">
    <property type="protein sequence ID" value="RFZ32272.1"/>
    <property type="molecule type" value="Genomic_DNA"/>
</dbReference>
<evidence type="ECO:0000259" key="1">
    <source>
        <dbReference type="Pfam" id="PF13847"/>
    </source>
</evidence>
<protein>
    <submittedName>
        <fullName evidence="2">Trans-aconitate 2-methyltransferase</fullName>
        <ecNumber evidence="2">2.1.1.144</ecNumber>
    </submittedName>
</protein>
<keyword evidence="2" id="KW-0808">Transferase</keyword>
<dbReference type="PANTHER" id="PTHR43861:SF1">
    <property type="entry name" value="TRANS-ACONITATE 2-METHYLTRANSFERASE"/>
    <property type="match status" value="1"/>
</dbReference>
<keyword evidence="2" id="KW-0489">Methyltransferase</keyword>
<evidence type="ECO:0000313" key="3">
    <source>
        <dbReference type="Proteomes" id="UP000257451"/>
    </source>
</evidence>
<accession>A0A3E2MN01</accession>
<organism evidence="2 3">
    <name type="scientific">Mycobacterium marinum</name>
    <dbReference type="NCBI Taxonomy" id="1781"/>
    <lineage>
        <taxon>Bacteria</taxon>
        <taxon>Bacillati</taxon>
        <taxon>Actinomycetota</taxon>
        <taxon>Actinomycetes</taxon>
        <taxon>Mycobacteriales</taxon>
        <taxon>Mycobacteriaceae</taxon>
        <taxon>Mycobacterium</taxon>
        <taxon>Mycobacterium ulcerans group</taxon>
    </lineage>
</organism>
<reference evidence="2 3" key="1">
    <citation type="journal article" date="2018" name="Sci. Rep.">
        <title>Extensive genomic diversity among Mycobacterium marinum strains revealed by whole genome sequencing.</title>
        <authorList>
            <person name="Das S."/>
            <person name="Pettersson B.M."/>
            <person name="Behra P.R."/>
            <person name="Mallick A."/>
            <person name="Cheramie M."/>
            <person name="Ramesh M."/>
            <person name="Shirreff L."/>
            <person name="DuCote T."/>
            <person name="Dasgupta S."/>
            <person name="Ennis D.G."/>
            <person name="Kirsebom L.A."/>
        </authorList>
    </citation>
    <scope>NUCLEOTIDE SEQUENCE [LARGE SCALE GENOMIC DNA]</scope>
    <source>
        <strain evidence="2 3">Davis1</strain>
    </source>
</reference>
<name>A0A3E2MN01_MYCMR</name>
<evidence type="ECO:0000313" key="2">
    <source>
        <dbReference type="EMBL" id="RFZ32272.1"/>
    </source>
</evidence>
<dbReference type="Gene3D" id="3.40.50.150">
    <property type="entry name" value="Vaccinia Virus protein VP39"/>
    <property type="match status" value="1"/>
</dbReference>
<comment type="caution">
    <text evidence="2">The sequence shown here is derived from an EMBL/GenBank/DDBJ whole genome shotgun (WGS) entry which is preliminary data.</text>
</comment>
<dbReference type="AlphaFoldDB" id="A0A3E2MN01"/>
<dbReference type="GO" id="GO:0030798">
    <property type="term" value="F:trans-aconitate 2-methyltransferase activity"/>
    <property type="evidence" value="ECO:0007669"/>
    <property type="project" value="UniProtKB-EC"/>
</dbReference>
<dbReference type="CDD" id="cd02440">
    <property type="entry name" value="AdoMet_MTases"/>
    <property type="match status" value="1"/>
</dbReference>
<dbReference type="Pfam" id="PF13847">
    <property type="entry name" value="Methyltransf_31"/>
    <property type="match status" value="1"/>
</dbReference>
<dbReference type="RefSeq" id="WP_243703353.1">
    <property type="nucleotide sequence ID" value="NZ_PEDF01000212.1"/>
</dbReference>
<dbReference type="InterPro" id="IPR029063">
    <property type="entry name" value="SAM-dependent_MTases_sf"/>
</dbReference>
<feature type="domain" description="Methyltransferase" evidence="1">
    <location>
        <begin position="42"/>
        <end position="155"/>
    </location>
</feature>
<dbReference type="EC" id="2.1.1.144" evidence="2"/>
<gene>
    <name evidence="2" type="primary">tam_4</name>
    <name evidence="2" type="ORF">DAVIS_05420</name>
</gene>
<sequence>MVDVNRPDYVLGHSDYELGRLGRQAMLLDATTREYLATAGLEPGMRVLDVGSGPGDVAFLASELTMPGGEVVGTDRAAGAVSAASAAAAARGLSETVRFRLGDPADSSFERPFDAIVDRYVLTFQADPAAMLHRLSQHLVPGGIVAFHEPDWSAVRSSPPAPTHDRCCHWIREALDRTHTSWNMADRLHNAFTGAGLPAPTLTMRTFIGAGRAAAVWLQALADLVETLLPTIQAQGVATATEVGIETLTQRLLEEVSDLGATVIGRSEVGAWTRTPRSG</sequence>
<dbReference type="InterPro" id="IPR025714">
    <property type="entry name" value="Methyltranfer_dom"/>
</dbReference>
<dbReference type="Proteomes" id="UP000257451">
    <property type="component" value="Unassembled WGS sequence"/>
</dbReference>